<evidence type="ECO:0000256" key="2">
    <source>
        <dbReference type="SAM" id="SignalP"/>
    </source>
</evidence>
<dbReference type="NCBIfam" id="TIGR02167">
    <property type="entry name" value="Liste_lipo_26"/>
    <property type="match status" value="4"/>
</dbReference>
<dbReference type="InterPro" id="IPR011889">
    <property type="entry name" value="Liste_lipo_26"/>
</dbReference>
<feature type="domain" description="S-layer protein C-terminal" evidence="3">
    <location>
        <begin position="479"/>
        <end position="542"/>
    </location>
</feature>
<feature type="compositionally biased region" description="Low complexity" evidence="1">
    <location>
        <begin position="376"/>
        <end position="421"/>
    </location>
</feature>
<organism evidence="4 5">
    <name type="scientific">Lactobacillus melliventris</name>
    <dbReference type="NCBI Taxonomy" id="1218507"/>
    <lineage>
        <taxon>Bacteria</taxon>
        <taxon>Bacillati</taxon>
        <taxon>Bacillota</taxon>
        <taxon>Bacilli</taxon>
        <taxon>Lactobacillales</taxon>
        <taxon>Lactobacillaceae</taxon>
        <taxon>Lactobacillus</taxon>
    </lineage>
</organism>
<dbReference type="Proteomes" id="UP000247698">
    <property type="component" value="Unassembled WGS sequence"/>
</dbReference>
<sequence>MHNNFYHKGKKILFTSMAVAALSVIAVSPVAAKAAEAQGEQTSKTPEVNSGDNAGENDSHMLWASSWTKGIYSYDEKTKTFTIRLGKENKFNNHYAGDQEPPINPARIAWNIDDVNTDEIETINIDGPVIFEGDASLLFANLPNLKKIEGLNNLNTKEVTSMKEMFANDPKLTSIDLSNFNTSNVTDMMGMFFGDEALSTLDVSNFKTDSVEDMSYMFSDDSSLTKIDGLEKFNTEKVTKMWEMFKGDKALTSLDISSFKMLENNETIKDNVSDTNNTDDNKGTTKPSHQTYTIDQDMLSGMDSLNDIKLGANNIINNSGLPGSVEESLYNGKTSWLLKDSKNKKLSSVELMQKFDGKNDVTDYVGEYTATKPVDNNNTPATPSTPSMPTTPSNPSIPVAPSTPSTPVTPSNNNTTTKPNTNVKKGVKRVVTHNAYIFNQNGVRVSGEFYVGDSITTYGTKYINGKKFYDLGNDRFVKANNVTGINRKLKHNAYIYTKKNNKVKRFGRKVLKKNRKVRTYGGAVKMHNKWYYIIGKNQFVKKANFR</sequence>
<dbReference type="InterPro" id="IPR032675">
    <property type="entry name" value="LRR_dom_sf"/>
</dbReference>
<protein>
    <recommendedName>
        <fullName evidence="3">S-layer protein C-terminal domain-containing protein</fullName>
    </recommendedName>
</protein>
<feature type="chain" id="PRO_5045776287" description="S-layer protein C-terminal domain-containing protein" evidence="2">
    <location>
        <begin position="35"/>
        <end position="546"/>
    </location>
</feature>
<proteinExistence type="predicted"/>
<dbReference type="InterPro" id="IPR005046">
    <property type="entry name" value="DUF285"/>
</dbReference>
<keyword evidence="5" id="KW-1185">Reference proteome</keyword>
<evidence type="ECO:0000313" key="4">
    <source>
        <dbReference type="EMBL" id="PXY82392.1"/>
    </source>
</evidence>
<gene>
    <name evidence="4" type="ORF">DK873_09225</name>
</gene>
<evidence type="ECO:0000313" key="5">
    <source>
        <dbReference type="Proteomes" id="UP000247698"/>
    </source>
</evidence>
<dbReference type="Gene3D" id="3.80.10.10">
    <property type="entry name" value="Ribonuclease Inhibitor"/>
    <property type="match status" value="1"/>
</dbReference>
<dbReference type="SUPFAM" id="SSF52047">
    <property type="entry name" value="RNI-like"/>
    <property type="match status" value="1"/>
</dbReference>
<dbReference type="RefSeq" id="WP_110446743.1">
    <property type="nucleotide sequence ID" value="NZ_QGLG01000003.1"/>
</dbReference>
<dbReference type="InterPro" id="IPR024968">
    <property type="entry name" value="SlpA_C_lactobacillus"/>
</dbReference>
<name>A0ABX5MY63_9LACO</name>
<comment type="caution">
    <text evidence="4">The sequence shown here is derived from an EMBL/GenBank/DDBJ whole genome shotgun (WGS) entry which is preliminary data.</text>
</comment>
<evidence type="ECO:0000256" key="1">
    <source>
        <dbReference type="SAM" id="MobiDB-lite"/>
    </source>
</evidence>
<dbReference type="EMBL" id="QGLG01000003">
    <property type="protein sequence ID" value="PXY82392.1"/>
    <property type="molecule type" value="Genomic_DNA"/>
</dbReference>
<dbReference type="Pfam" id="PF03382">
    <property type="entry name" value="DUF285"/>
    <property type="match status" value="1"/>
</dbReference>
<accession>A0ABX5MY63</accession>
<dbReference type="Pfam" id="PF03217">
    <property type="entry name" value="SlpA"/>
    <property type="match status" value="1"/>
</dbReference>
<reference evidence="4 5" key="1">
    <citation type="submission" date="2018-05" db="EMBL/GenBank/DDBJ databases">
        <title>Reference genomes for bee gut microbiota database.</title>
        <authorList>
            <person name="Ellegaard K.M."/>
        </authorList>
    </citation>
    <scope>NUCLEOTIDE SEQUENCE [LARGE SCALE GENOMIC DNA]</scope>
    <source>
        <strain evidence="4 5">ESL0184</strain>
    </source>
</reference>
<feature type="region of interest" description="Disordered" evidence="1">
    <location>
        <begin position="369"/>
        <end position="421"/>
    </location>
</feature>
<feature type="compositionally biased region" description="Polar residues" evidence="1">
    <location>
        <begin position="39"/>
        <end position="52"/>
    </location>
</feature>
<feature type="region of interest" description="Disordered" evidence="1">
    <location>
        <begin position="37"/>
        <end position="57"/>
    </location>
</feature>
<keyword evidence="2" id="KW-0732">Signal</keyword>
<feature type="signal peptide" evidence="2">
    <location>
        <begin position="1"/>
        <end position="34"/>
    </location>
</feature>
<evidence type="ECO:0000259" key="3">
    <source>
        <dbReference type="Pfam" id="PF03217"/>
    </source>
</evidence>